<reference evidence="19" key="2">
    <citation type="submission" date="2023-02" db="EMBL/GenBank/DDBJ databases">
        <authorList>
            <person name="Swenson N.G."/>
            <person name="Wegrzyn J.L."/>
            <person name="Mcevoy S.L."/>
        </authorList>
    </citation>
    <scope>NUCLEOTIDE SEQUENCE</scope>
    <source>
        <strain evidence="19">91603</strain>
        <tissue evidence="19">Leaf</tissue>
    </source>
</reference>
<dbReference type="EMBL" id="JAJSOW010000102">
    <property type="protein sequence ID" value="KAI9176946.1"/>
    <property type="molecule type" value="Genomic_DNA"/>
</dbReference>
<dbReference type="GO" id="GO:0046872">
    <property type="term" value="F:metal ion binding"/>
    <property type="evidence" value="ECO:0007669"/>
    <property type="project" value="UniProtKB-KW"/>
</dbReference>
<dbReference type="SUPFAM" id="SSF46626">
    <property type="entry name" value="Cytochrome c"/>
    <property type="match status" value="1"/>
</dbReference>
<comment type="subcellular location">
    <subcellularLocation>
        <location evidence="1">Mitochondrion inner membrane</location>
        <topology evidence="1">Single-pass membrane protein</topology>
    </subcellularLocation>
</comment>
<dbReference type="GO" id="GO:0020037">
    <property type="term" value="F:heme binding"/>
    <property type="evidence" value="ECO:0007669"/>
    <property type="project" value="InterPro"/>
</dbReference>
<dbReference type="PANTHER" id="PTHR10266">
    <property type="entry name" value="CYTOCHROME C1"/>
    <property type="match status" value="1"/>
</dbReference>
<evidence type="ECO:0000256" key="6">
    <source>
        <dbReference type="ARBA" id="ARBA00022660"/>
    </source>
</evidence>
<evidence type="ECO:0000256" key="10">
    <source>
        <dbReference type="ARBA" id="ARBA00022792"/>
    </source>
</evidence>
<dbReference type="SUPFAM" id="SSF52058">
    <property type="entry name" value="L domain-like"/>
    <property type="match status" value="1"/>
</dbReference>
<dbReference type="GO" id="GO:0006122">
    <property type="term" value="P:mitochondrial electron transport, ubiquinol to cytochrome c"/>
    <property type="evidence" value="ECO:0007669"/>
    <property type="project" value="TreeGrafter"/>
</dbReference>
<proteinExistence type="inferred from homology"/>
<keyword evidence="14" id="KW-0496">Mitochondrion</keyword>
<evidence type="ECO:0000256" key="14">
    <source>
        <dbReference type="ARBA" id="ARBA00023128"/>
    </source>
</evidence>
<evidence type="ECO:0000256" key="13">
    <source>
        <dbReference type="ARBA" id="ARBA00023004"/>
    </source>
</evidence>
<keyword evidence="12" id="KW-1133">Transmembrane helix</keyword>
<keyword evidence="7" id="KW-0812">Transmembrane</keyword>
<protein>
    <recommendedName>
        <fullName evidence="18">Cytochrome c domain-containing protein</fullName>
    </recommendedName>
</protein>
<dbReference type="AlphaFoldDB" id="A0AAD5IUR0"/>
<organism evidence="19 20">
    <name type="scientific">Acer negundo</name>
    <name type="common">Box elder</name>
    <dbReference type="NCBI Taxonomy" id="4023"/>
    <lineage>
        <taxon>Eukaryota</taxon>
        <taxon>Viridiplantae</taxon>
        <taxon>Streptophyta</taxon>
        <taxon>Embryophyta</taxon>
        <taxon>Tracheophyta</taxon>
        <taxon>Spermatophyta</taxon>
        <taxon>Magnoliopsida</taxon>
        <taxon>eudicotyledons</taxon>
        <taxon>Gunneridae</taxon>
        <taxon>Pentapetalae</taxon>
        <taxon>rosids</taxon>
        <taxon>malvids</taxon>
        <taxon>Sapindales</taxon>
        <taxon>Sapindaceae</taxon>
        <taxon>Hippocastanoideae</taxon>
        <taxon>Acereae</taxon>
        <taxon>Acer</taxon>
    </lineage>
</organism>
<evidence type="ECO:0000256" key="11">
    <source>
        <dbReference type="ARBA" id="ARBA00022982"/>
    </source>
</evidence>
<evidence type="ECO:0000256" key="17">
    <source>
        <dbReference type="PIRSR" id="PIRSR602326-1"/>
    </source>
</evidence>
<dbReference type="InterPro" id="IPR032675">
    <property type="entry name" value="LRR_dom_sf"/>
</dbReference>
<keyword evidence="8 17" id="KW-0479">Metal-binding</keyword>
<comment type="similarity">
    <text evidence="2">Belongs to the cytochrome c family.</text>
</comment>
<name>A0AAD5IUR0_ACENE</name>
<comment type="caution">
    <text evidence="19">The sequence shown here is derived from an EMBL/GenBank/DDBJ whole genome shotgun (WGS) entry which is preliminary data.</text>
</comment>
<evidence type="ECO:0000256" key="1">
    <source>
        <dbReference type="ARBA" id="ARBA00004434"/>
    </source>
</evidence>
<dbReference type="Gene3D" id="1.10.760.10">
    <property type="entry name" value="Cytochrome c-like domain"/>
    <property type="match status" value="1"/>
</dbReference>
<dbReference type="PRINTS" id="PR00603">
    <property type="entry name" value="CYTOCHROMEC1"/>
</dbReference>
<feature type="binding site" description="covalent" evidence="17">
    <location>
        <position position="229"/>
    </location>
    <ligand>
        <name>heme c</name>
        <dbReference type="ChEBI" id="CHEBI:61717"/>
    </ligand>
</feature>
<keyword evidence="20" id="KW-1185">Reference proteome</keyword>
<comment type="subunit">
    <text evidence="16">Component of the ubiquinol-cytochrome c oxidoreductase (cytochrome b-c1 complex, complex III, CIII), a multisubunit enzyme composed of 10 subunits. The complex is composed of 3 respiratory subunits cytochrome b (MT-CYB), cytochrome c1 (CYC1-1 or CYC1-2) and Rieske protein (UCR1-1 or UCR1-2), 2 core protein subunits MPPalpha1 (or MPPalpha2) and MPPB, and 5 low-molecular weight protein subunits QCR7-1 (or QCR7-2), UCRQ-1 (or UCRQ-2), QCR9, UCRY and probably QCR6-1 (or QCR6-2). The complex exists as an obligatory dimer and forms supercomplexes (SCs) in the inner mitochondrial membrane with NADH-ubiquinone oxidoreductase (complex I, CI), resulting in different assemblies (supercomplexes SCI(1)III(2) and SCI(2)III(4)).</text>
</comment>
<dbReference type="PANTHER" id="PTHR10266:SF3">
    <property type="entry name" value="CYTOCHROME C1, HEME PROTEIN, MITOCHONDRIAL"/>
    <property type="match status" value="1"/>
</dbReference>
<dbReference type="Proteomes" id="UP001064489">
    <property type="component" value="Chromosome 5"/>
</dbReference>
<keyword evidence="13 17" id="KW-0408">Iron</keyword>
<dbReference type="GO" id="GO:0009055">
    <property type="term" value="F:electron transfer activity"/>
    <property type="evidence" value="ECO:0007669"/>
    <property type="project" value="InterPro"/>
</dbReference>
<keyword evidence="5 17" id="KW-0349">Heme</keyword>
<feature type="binding site" description="covalent" evidence="17">
    <location>
        <position position="109"/>
    </location>
    <ligand>
        <name>heme c</name>
        <dbReference type="ChEBI" id="CHEBI:61717"/>
    </ligand>
</feature>
<evidence type="ECO:0000256" key="8">
    <source>
        <dbReference type="ARBA" id="ARBA00022723"/>
    </source>
</evidence>
<keyword evidence="6" id="KW-0679">Respiratory chain</keyword>
<evidence type="ECO:0000256" key="16">
    <source>
        <dbReference type="ARBA" id="ARBA00063866"/>
    </source>
</evidence>
<evidence type="ECO:0000256" key="12">
    <source>
        <dbReference type="ARBA" id="ARBA00022989"/>
    </source>
</evidence>
<dbReference type="InterPro" id="IPR011713">
    <property type="entry name" value="Leu-rich_rpt_3"/>
</dbReference>
<evidence type="ECO:0000256" key="9">
    <source>
        <dbReference type="ARBA" id="ARBA00022737"/>
    </source>
</evidence>
<feature type="binding site" description="covalent" evidence="17">
    <location>
        <position position="110"/>
    </location>
    <ligand>
        <name>heme c</name>
        <dbReference type="ChEBI" id="CHEBI:61717"/>
    </ligand>
</feature>
<dbReference type="InterPro" id="IPR036909">
    <property type="entry name" value="Cyt_c-like_dom_sf"/>
</dbReference>
<evidence type="ECO:0000256" key="3">
    <source>
        <dbReference type="ARBA" id="ARBA00022448"/>
    </source>
</evidence>
<evidence type="ECO:0000256" key="15">
    <source>
        <dbReference type="ARBA" id="ARBA00023136"/>
    </source>
</evidence>
<dbReference type="FunFam" id="1.20.5.100:FF:000003">
    <property type="entry name" value="Cytochrome c1, heme protein, mitochondrial"/>
    <property type="match status" value="1"/>
</dbReference>
<keyword evidence="3" id="KW-0813">Transport</keyword>
<dbReference type="Gene3D" id="3.80.10.10">
    <property type="entry name" value="Ribonuclease Inhibitor"/>
    <property type="match status" value="2"/>
</dbReference>
<sequence length="557" mass="62302">MAGGGVIHQLLRRKLQSQSAGIPTLSFFTSKKVNEDAESVGTKSLRAFALLGAGVSGLLGFATVASADEAEHGLACPSYPWPHKGILSSYDHSSIRRGHQVYQQVCASCHSMSLLSYRDLVGVAYTEEETKAMAAEIEVVDGPNDEGEMFTRPGKLSDRFPQPYGNEQAARFANGGAYPPDLSLITKARHDGQNYVFALLTGYRDPPAGVSIREGLHYNPYFPGGAIAMPKMLIDGAMEYEDGTPATEAQMGKDVVTFLSWAAEPEMEERKLMGFKWIFVLSLALLQAAYYRRLRWSVLKSRKLGTDALQGIYLTSIEMDMHLSSRVFEKMCNLKTLVIKRRPYFTIPERDDFVKVHLPDGQDYLPDGLRYLHWYSYPLEELPSSFNPVNLVELNLTYSNIKQLWDGRKCLPKLKQLDLSYCKHLLRIPDLSDIPSAECIRLEDCISLLEIHSSTKRLKNLELMDFKNLVTLILTGCISLTKFPQISGRYLDYLYLGGCSKLEKLPPLSGLSSLTQLHLDNCNLREIPEDIGCLSSLIILELCGNGFESLPKRNFLT</sequence>
<evidence type="ECO:0000313" key="19">
    <source>
        <dbReference type="EMBL" id="KAI9176946.1"/>
    </source>
</evidence>
<evidence type="ECO:0000256" key="7">
    <source>
        <dbReference type="ARBA" id="ARBA00022692"/>
    </source>
</evidence>
<dbReference type="FunFam" id="1.10.760.10:FF:000002">
    <property type="entry name" value="Cytochrome c1, heme protein"/>
    <property type="match status" value="1"/>
</dbReference>
<dbReference type="InterPro" id="IPR002326">
    <property type="entry name" value="Cyt_c1"/>
</dbReference>
<dbReference type="SUPFAM" id="SSF81496">
    <property type="entry name" value="Cytochrome c1 subunit of cytochrome bc1 complex (Ubiquinol-cytochrome c reductase), transmembrane anchor"/>
    <property type="match status" value="1"/>
</dbReference>
<keyword evidence="4" id="KW-0433">Leucine-rich repeat</keyword>
<accession>A0AAD5IUR0</accession>
<dbReference type="Pfam" id="PF07725">
    <property type="entry name" value="LRR_3"/>
    <property type="match status" value="1"/>
</dbReference>
<feature type="domain" description="Cytochrome c" evidence="18">
    <location>
        <begin position="93"/>
        <end position="200"/>
    </location>
</feature>
<keyword evidence="11" id="KW-0249">Electron transport</keyword>
<evidence type="ECO:0000256" key="4">
    <source>
        <dbReference type="ARBA" id="ARBA00022614"/>
    </source>
</evidence>
<dbReference type="InterPro" id="IPR009056">
    <property type="entry name" value="Cyt_c-like_dom"/>
</dbReference>
<gene>
    <name evidence="19" type="ORF">LWI28_009015</name>
</gene>
<dbReference type="PROSITE" id="PS51007">
    <property type="entry name" value="CYTC"/>
    <property type="match status" value="1"/>
</dbReference>
<evidence type="ECO:0000259" key="18">
    <source>
        <dbReference type="PROSITE" id="PS51007"/>
    </source>
</evidence>
<evidence type="ECO:0000256" key="2">
    <source>
        <dbReference type="ARBA" id="ARBA00006488"/>
    </source>
</evidence>
<feature type="binding site" description="covalent" evidence="17">
    <location>
        <position position="106"/>
    </location>
    <ligand>
        <name>heme c</name>
        <dbReference type="ChEBI" id="CHEBI:61717"/>
    </ligand>
</feature>
<dbReference type="Pfam" id="PF02167">
    <property type="entry name" value="Cytochrom_C1"/>
    <property type="match status" value="1"/>
</dbReference>
<evidence type="ECO:0000256" key="5">
    <source>
        <dbReference type="ARBA" id="ARBA00022617"/>
    </source>
</evidence>
<keyword evidence="15" id="KW-0472">Membrane</keyword>
<keyword evidence="9" id="KW-0677">Repeat</keyword>
<reference evidence="19" key="1">
    <citation type="journal article" date="2022" name="Plant J.">
        <title>Strategies of tolerance reflected in two North American maple genomes.</title>
        <authorList>
            <person name="McEvoy S.L."/>
            <person name="Sezen U.U."/>
            <person name="Trouern-Trend A."/>
            <person name="McMahon S.M."/>
            <person name="Schaberg P.G."/>
            <person name="Yang J."/>
            <person name="Wegrzyn J.L."/>
            <person name="Swenson N.G."/>
        </authorList>
    </citation>
    <scope>NUCLEOTIDE SEQUENCE</scope>
    <source>
        <strain evidence="19">91603</strain>
    </source>
</reference>
<keyword evidence="10" id="KW-0999">Mitochondrion inner membrane</keyword>
<dbReference type="GO" id="GO:0005743">
    <property type="term" value="C:mitochondrial inner membrane"/>
    <property type="evidence" value="ECO:0007669"/>
    <property type="project" value="UniProtKB-SubCell"/>
</dbReference>
<evidence type="ECO:0000313" key="20">
    <source>
        <dbReference type="Proteomes" id="UP001064489"/>
    </source>
</evidence>
<dbReference type="Gene3D" id="1.20.5.100">
    <property type="entry name" value="Cytochrome c1, transmembrane anchor, C-terminal"/>
    <property type="match status" value="1"/>
</dbReference>
<dbReference type="InterPro" id="IPR021157">
    <property type="entry name" value="Cyt_c1_TM_anchor_C"/>
</dbReference>
<comment type="cofactor">
    <cofactor evidence="17">
        <name>heme c</name>
        <dbReference type="ChEBI" id="CHEBI:61717"/>
    </cofactor>
    <text evidence="17">Binds 1 heme c group covalently per subunit.</text>
</comment>